<evidence type="ECO:0000313" key="7">
    <source>
        <dbReference type="EMBL" id="KAK4450247.1"/>
    </source>
</evidence>
<sequence length="1603" mass="176139">MGGTQVVAGHPPADEAIDTSKIWKAAIDQYEKVAGIRFPTLHSVSTIEDVLAEVKTREKRFSRRRHDGSRSDQFRTRVSQSLHSIARLLEVAAQASKAAFPPSEALFSAFKYLIATANAVSSDYDKVSALFEDLQSYLIRLKVLEGKVPPFPELVAIVTEILASVLVLLGIFTKYIRANRIVKTFRSLVSGEDVELRTAQERFHKLVAREEGVVRNATFVSVTEVKANVQSAQSEGQKGVAELRLGITQLKAEVQSAQSEGRAGVSELKLDLETAHMGVTSILTGISGDAQAILTNTGNSVVAAERMDGNIQSVLAELEQARDDRKDEKARQISQEASREREEILNWLSPLNHHNKQHATLEKYHSGTVKWLISSEPFQKWLHGDQNSTIWCPGDAGAGKTVMVSAVVNHISTSMEGSNFARAFVYCEYSDPTSRSEMGILSSIIRQLVEQCPIVPSEVRAFRDRYAGGGRLPTVQEQIALIMLLTELFDRTYILIDALDECTERDRVKIIHCVKTMERGIRLLITSRPVLELQGSFSSFCRIDITAHESDIRAYLESEIDTDTRMQYFTSTDPNLRDDIIRHLQVMADGMFLLAHLHMHLLCNQVNVRNVRRCLAKAPANLFAFYDAAMTRIADLVDPRKQMVKAALCYLICAKRPLNTTELLHALAVEPEDAELDVSTIGNLQFILSDSVGLIRADAQTGIVGLVHHTLQEYLKERPKHLLPCPEREMARTCLIYLNFDEFQKGPCGDETDLDARLQKYRFFDYASHHWGSHFHDASQMGDTPAEDMDLLQRFLRNRGKLSSSIQALHMSRHRTKGWHDRFPRQVSALHAASYWGLDKIAAMLLEEEVDVNHQDSYGATALHLAAQNGHAAVALLLLDRSASIDALDSRGRTPVSWACRNGHQHMAELLIARGAETLSKDSSGWTALHWATMGGHVELAHVLLSHNPGPEHAHRKRALLLAAETGSVGIIRMLLDDESSERVDVDERDEEGSTPLTFSVPLGYMEAVRLLLDKGADIDGLDAYKNAPLHWAIAHVPMTHLLLERGARVNAKNGEGSTALHWAVQEGQEEVVKVLVEGGADVNATDDKRFTPLHAASLKGLQGVARFLLANGARVDVKDVDGWTPLHAAVLRKHEAMVHLLAAAGHRDVPEIVVQTTELLRDDAVLDLWNEKAQEKSAGSAVVGGLRYAVNTGNAEMVLALLENGADIDAQDDVGGSTALTVAANLCYRDIMQLLLQNGATVNKVDRTGWTALHHAASSEGGLDVVKLLLENGADIDAKVHRWTPLLLAGNHWVPECAAHLVIKGANVNAEDYHGRRILHWAAWNNGTELAGLVLDRGAEINAADRWGKTALIWAIESKEGSMTDYLLTHGADATLRTRDGATALHMAAFVGATKTVAHLLAKKGVDCNARAVGGLTALHIAAFMGFRSIVKLLLAEDVVVSNEWRIGEYVYGGFDTSGGVEPYGLLSNQFRELVEESGDPEGCEEEGDADTMALYGEVEAEQEERIRLDARRSLSAEQLAAQGGSITVMHLVAKHAWKKNRDIQYQMPGLQTGSGVEAQVEGPDAGIGGVLATPRSTEQAAGLRFIRENAAMQGQELRDIS</sequence>
<dbReference type="EMBL" id="MU865933">
    <property type="protein sequence ID" value="KAK4450247.1"/>
    <property type="molecule type" value="Genomic_DNA"/>
</dbReference>
<dbReference type="GO" id="GO:0005634">
    <property type="term" value="C:nucleus"/>
    <property type="evidence" value="ECO:0007669"/>
    <property type="project" value="TreeGrafter"/>
</dbReference>
<dbReference type="Proteomes" id="UP001321760">
    <property type="component" value="Unassembled WGS sequence"/>
</dbReference>
<feature type="repeat" description="ANK" evidence="3">
    <location>
        <begin position="1415"/>
        <end position="1436"/>
    </location>
</feature>
<dbReference type="Gene3D" id="1.25.40.20">
    <property type="entry name" value="Ankyrin repeat-containing domain"/>
    <property type="match status" value="7"/>
</dbReference>
<dbReference type="Pfam" id="PF13637">
    <property type="entry name" value="Ank_4"/>
    <property type="match status" value="1"/>
</dbReference>
<dbReference type="Gene3D" id="3.40.50.300">
    <property type="entry name" value="P-loop containing nucleotide triphosphate hydrolases"/>
    <property type="match status" value="1"/>
</dbReference>
<dbReference type="SMART" id="SM00248">
    <property type="entry name" value="ANK"/>
    <property type="match status" value="19"/>
</dbReference>
<feature type="repeat" description="ANK" evidence="3">
    <location>
        <begin position="1056"/>
        <end position="1088"/>
    </location>
</feature>
<feature type="repeat" description="ANK" evidence="3">
    <location>
        <begin position="858"/>
        <end position="890"/>
    </location>
</feature>
<evidence type="ECO:0000256" key="3">
    <source>
        <dbReference type="PROSITE-ProRule" id="PRU00023"/>
    </source>
</evidence>
<feature type="repeat" description="ANK" evidence="3">
    <location>
        <begin position="1381"/>
        <end position="1414"/>
    </location>
</feature>
<evidence type="ECO:0000259" key="6">
    <source>
        <dbReference type="Pfam" id="PF24883"/>
    </source>
</evidence>
<feature type="repeat" description="ANK" evidence="3">
    <location>
        <begin position="1122"/>
        <end position="1146"/>
    </location>
</feature>
<proteinExistence type="predicted"/>
<keyword evidence="8" id="KW-1185">Reference proteome</keyword>
<evidence type="ECO:0000313" key="8">
    <source>
        <dbReference type="Proteomes" id="UP001321760"/>
    </source>
</evidence>
<dbReference type="Pfam" id="PF12796">
    <property type="entry name" value="Ank_2"/>
    <property type="match status" value="5"/>
</dbReference>
<comment type="caution">
    <text evidence="7">The sequence shown here is derived from an EMBL/GenBank/DDBJ whole genome shotgun (WGS) entry which is preliminary data.</text>
</comment>
<feature type="coiled-coil region" evidence="4">
    <location>
        <begin position="304"/>
        <end position="335"/>
    </location>
</feature>
<dbReference type="InterPro" id="IPR002110">
    <property type="entry name" value="Ankyrin_rpt"/>
</dbReference>
<dbReference type="PRINTS" id="PR01415">
    <property type="entry name" value="ANKYRIN"/>
</dbReference>
<dbReference type="InterPro" id="IPR031350">
    <property type="entry name" value="Goodbye_dom"/>
</dbReference>
<evidence type="ECO:0000256" key="4">
    <source>
        <dbReference type="SAM" id="Coils"/>
    </source>
</evidence>
<dbReference type="PANTHER" id="PTHR24193">
    <property type="entry name" value="ANKYRIN REPEAT PROTEIN"/>
    <property type="match status" value="1"/>
</dbReference>
<feature type="repeat" description="ANK" evidence="3">
    <location>
        <begin position="1089"/>
        <end position="1121"/>
    </location>
</feature>
<feature type="repeat" description="ANK" evidence="3">
    <location>
        <begin position="1315"/>
        <end position="1347"/>
    </location>
</feature>
<organism evidence="7 8">
    <name type="scientific">Podospora aff. communis PSN243</name>
    <dbReference type="NCBI Taxonomy" id="3040156"/>
    <lineage>
        <taxon>Eukaryota</taxon>
        <taxon>Fungi</taxon>
        <taxon>Dikarya</taxon>
        <taxon>Ascomycota</taxon>
        <taxon>Pezizomycotina</taxon>
        <taxon>Sordariomycetes</taxon>
        <taxon>Sordariomycetidae</taxon>
        <taxon>Sordariales</taxon>
        <taxon>Podosporaceae</taxon>
        <taxon>Podospora</taxon>
    </lineage>
</organism>
<feature type="repeat" description="ANK" evidence="3">
    <location>
        <begin position="1348"/>
        <end position="1380"/>
    </location>
</feature>
<feature type="repeat" description="ANK" evidence="3">
    <location>
        <begin position="924"/>
        <end position="956"/>
    </location>
</feature>
<name>A0AAV9GRY2_9PEZI</name>
<dbReference type="PANTHER" id="PTHR24193:SF121">
    <property type="entry name" value="ADA2A-CONTAINING COMPLEX COMPONENT 3, ISOFORM D"/>
    <property type="match status" value="1"/>
</dbReference>
<feature type="repeat" description="ANK" evidence="3">
    <location>
        <begin position="992"/>
        <end position="1024"/>
    </location>
</feature>
<gene>
    <name evidence="7" type="ORF">QBC34DRAFT_77856</name>
</gene>
<evidence type="ECO:0000256" key="2">
    <source>
        <dbReference type="ARBA" id="ARBA00023043"/>
    </source>
</evidence>
<feature type="repeat" description="ANK" evidence="3">
    <location>
        <begin position="1216"/>
        <end position="1248"/>
    </location>
</feature>
<feature type="repeat" description="ANK" evidence="3">
    <location>
        <begin position="1249"/>
        <end position="1282"/>
    </location>
</feature>
<dbReference type="InterPro" id="IPR056884">
    <property type="entry name" value="NPHP3-like_N"/>
</dbReference>
<dbReference type="Pfam" id="PF24883">
    <property type="entry name" value="NPHP3_N"/>
    <property type="match status" value="1"/>
</dbReference>
<dbReference type="Pfam" id="PF00023">
    <property type="entry name" value="Ank"/>
    <property type="match status" value="1"/>
</dbReference>
<dbReference type="InterPro" id="IPR050663">
    <property type="entry name" value="Ankyrin-SOCS_Box"/>
</dbReference>
<feature type="domain" description="Fungal STAND N-terminal Goodbye" evidence="5">
    <location>
        <begin position="23"/>
        <end position="143"/>
    </location>
</feature>
<feature type="repeat" description="ANK" evidence="3">
    <location>
        <begin position="891"/>
        <end position="923"/>
    </location>
</feature>
<dbReference type="InterPro" id="IPR027417">
    <property type="entry name" value="P-loop_NTPase"/>
</dbReference>
<dbReference type="SUPFAM" id="SSF52540">
    <property type="entry name" value="P-loop containing nucleoside triphosphate hydrolases"/>
    <property type="match status" value="1"/>
</dbReference>
<keyword evidence="4" id="KW-0175">Coiled coil</keyword>
<keyword evidence="2 3" id="KW-0040">ANK repeat</keyword>
<evidence type="ECO:0000256" key="1">
    <source>
        <dbReference type="ARBA" id="ARBA00022737"/>
    </source>
</evidence>
<accession>A0AAV9GRY2</accession>
<keyword evidence="1" id="KW-0677">Repeat</keyword>
<evidence type="ECO:0000259" key="5">
    <source>
        <dbReference type="Pfam" id="PF17109"/>
    </source>
</evidence>
<dbReference type="GO" id="GO:0000976">
    <property type="term" value="F:transcription cis-regulatory region binding"/>
    <property type="evidence" value="ECO:0007669"/>
    <property type="project" value="TreeGrafter"/>
</dbReference>
<feature type="repeat" description="ANK" evidence="3">
    <location>
        <begin position="1187"/>
        <end position="1214"/>
    </location>
</feature>
<reference evidence="7" key="2">
    <citation type="submission" date="2023-05" db="EMBL/GenBank/DDBJ databases">
        <authorList>
            <consortium name="Lawrence Berkeley National Laboratory"/>
            <person name="Steindorff A."/>
            <person name="Hensen N."/>
            <person name="Bonometti L."/>
            <person name="Westerberg I."/>
            <person name="Brannstrom I.O."/>
            <person name="Guillou S."/>
            <person name="Cros-Aarteil S."/>
            <person name="Calhoun S."/>
            <person name="Haridas S."/>
            <person name="Kuo A."/>
            <person name="Mondo S."/>
            <person name="Pangilinan J."/>
            <person name="Riley R."/>
            <person name="Labutti K."/>
            <person name="Andreopoulos B."/>
            <person name="Lipzen A."/>
            <person name="Chen C."/>
            <person name="Yanf M."/>
            <person name="Daum C."/>
            <person name="Ng V."/>
            <person name="Clum A."/>
            <person name="Ohm R."/>
            <person name="Martin F."/>
            <person name="Silar P."/>
            <person name="Natvig D."/>
            <person name="Lalanne C."/>
            <person name="Gautier V."/>
            <person name="Ament-Velasquez S.L."/>
            <person name="Kruys A."/>
            <person name="Hutchinson M.I."/>
            <person name="Powell A.J."/>
            <person name="Barry K."/>
            <person name="Miller A.N."/>
            <person name="Grigoriev I.V."/>
            <person name="Debuchy R."/>
            <person name="Gladieux P."/>
            <person name="Thoren M.H."/>
            <person name="Johannesson H."/>
        </authorList>
    </citation>
    <scope>NUCLEOTIDE SEQUENCE</scope>
    <source>
        <strain evidence="7">PSN243</strain>
    </source>
</reference>
<feature type="domain" description="Nephrocystin 3-like N-terminal" evidence="6">
    <location>
        <begin position="367"/>
        <end position="528"/>
    </location>
</feature>
<dbReference type="Pfam" id="PF17109">
    <property type="entry name" value="Goodbye"/>
    <property type="match status" value="1"/>
</dbReference>
<reference evidence="7" key="1">
    <citation type="journal article" date="2023" name="Mol. Phylogenet. Evol.">
        <title>Genome-scale phylogeny and comparative genomics of the fungal order Sordariales.</title>
        <authorList>
            <person name="Hensen N."/>
            <person name="Bonometti L."/>
            <person name="Westerberg I."/>
            <person name="Brannstrom I.O."/>
            <person name="Guillou S."/>
            <person name="Cros-Aarteil S."/>
            <person name="Calhoun S."/>
            <person name="Haridas S."/>
            <person name="Kuo A."/>
            <person name="Mondo S."/>
            <person name="Pangilinan J."/>
            <person name="Riley R."/>
            <person name="LaButti K."/>
            <person name="Andreopoulos B."/>
            <person name="Lipzen A."/>
            <person name="Chen C."/>
            <person name="Yan M."/>
            <person name="Daum C."/>
            <person name="Ng V."/>
            <person name="Clum A."/>
            <person name="Steindorff A."/>
            <person name="Ohm R.A."/>
            <person name="Martin F."/>
            <person name="Silar P."/>
            <person name="Natvig D.O."/>
            <person name="Lalanne C."/>
            <person name="Gautier V."/>
            <person name="Ament-Velasquez S.L."/>
            <person name="Kruys A."/>
            <person name="Hutchinson M.I."/>
            <person name="Powell A.J."/>
            <person name="Barry K."/>
            <person name="Miller A.N."/>
            <person name="Grigoriev I.V."/>
            <person name="Debuchy R."/>
            <person name="Gladieux P."/>
            <person name="Hiltunen Thoren M."/>
            <person name="Johannesson H."/>
        </authorList>
    </citation>
    <scope>NUCLEOTIDE SEQUENCE</scope>
    <source>
        <strain evidence="7">PSN243</strain>
    </source>
</reference>
<protein>
    <submittedName>
        <fullName evidence="7">Ankyrin repeat-containing domain protein</fullName>
    </submittedName>
</protein>
<dbReference type="GO" id="GO:0045944">
    <property type="term" value="P:positive regulation of transcription by RNA polymerase II"/>
    <property type="evidence" value="ECO:0007669"/>
    <property type="project" value="TreeGrafter"/>
</dbReference>
<dbReference type="PROSITE" id="PS50088">
    <property type="entry name" value="ANK_REPEAT"/>
    <property type="match status" value="14"/>
</dbReference>
<dbReference type="SUPFAM" id="SSF48403">
    <property type="entry name" value="Ankyrin repeat"/>
    <property type="match status" value="2"/>
</dbReference>
<dbReference type="InterPro" id="IPR036770">
    <property type="entry name" value="Ankyrin_rpt-contain_sf"/>
</dbReference>
<dbReference type="PROSITE" id="PS50297">
    <property type="entry name" value="ANK_REP_REGION"/>
    <property type="match status" value="13"/>
</dbReference>